<evidence type="ECO:0000313" key="2">
    <source>
        <dbReference type="Proteomes" id="UP000183454"/>
    </source>
</evidence>
<sequence>MAFHQAQIHAIYIADQTDEFLFFCPASSTLQPMSLSTAYELVYCL</sequence>
<dbReference type="AlphaFoldDB" id="A0A1H2YCD1"/>
<organism evidence="1 2">
    <name type="scientific">Nitrosomonas communis</name>
    <dbReference type="NCBI Taxonomy" id="44574"/>
    <lineage>
        <taxon>Bacteria</taxon>
        <taxon>Pseudomonadati</taxon>
        <taxon>Pseudomonadota</taxon>
        <taxon>Betaproteobacteria</taxon>
        <taxon>Nitrosomonadales</taxon>
        <taxon>Nitrosomonadaceae</taxon>
        <taxon>Nitrosomonas</taxon>
    </lineage>
</organism>
<protein>
    <submittedName>
        <fullName evidence="1">Uncharacterized protein</fullName>
    </submittedName>
</protein>
<proteinExistence type="predicted"/>
<gene>
    <name evidence="1" type="ORF">SAMN05421882_104918</name>
</gene>
<reference evidence="1 2" key="1">
    <citation type="submission" date="2016-10" db="EMBL/GenBank/DDBJ databases">
        <authorList>
            <person name="de Groot N.N."/>
        </authorList>
    </citation>
    <scope>NUCLEOTIDE SEQUENCE [LARGE SCALE GENOMIC DNA]</scope>
    <source>
        <strain evidence="1 2">Nm110</strain>
    </source>
</reference>
<evidence type="ECO:0000313" key="1">
    <source>
        <dbReference type="EMBL" id="SDX02488.1"/>
    </source>
</evidence>
<name>A0A1H2YCD1_9PROT</name>
<dbReference type="EMBL" id="FNNH01000049">
    <property type="protein sequence ID" value="SDX02488.1"/>
    <property type="molecule type" value="Genomic_DNA"/>
</dbReference>
<dbReference type="Proteomes" id="UP000183454">
    <property type="component" value="Unassembled WGS sequence"/>
</dbReference>
<accession>A0A1H2YCD1</accession>